<dbReference type="AlphaFoldDB" id="A0A916JNT8"/>
<keyword evidence="1" id="KW-0732">Signal</keyword>
<feature type="signal peptide" evidence="1">
    <location>
        <begin position="1"/>
        <end position="20"/>
    </location>
</feature>
<dbReference type="RefSeq" id="WP_258542401.1">
    <property type="nucleotide sequence ID" value="NZ_OU015584.1"/>
</dbReference>
<name>A0A916JNT8_9FLAO</name>
<dbReference type="KEGG" id="ptan:CRYO30217_02174"/>
<keyword evidence="3" id="KW-1185">Reference proteome</keyword>
<proteinExistence type="predicted"/>
<sequence>MNKFILTAFFLPFAFSVSFAQEYVLTVYVKYGFKKSQIIPEVQVNLGEEDINHPLFGKLKNSGEECVAVKPNGTSEEIICNEVDLFEYLLSNSWILVSSAEVKVLSNSYTQYIFKYDHQ</sequence>
<reference evidence="2" key="1">
    <citation type="submission" date="2021-04" db="EMBL/GenBank/DDBJ databases">
        <authorList>
            <person name="Rodrigo-Torres L."/>
            <person name="Arahal R. D."/>
            <person name="Lucena T."/>
        </authorList>
    </citation>
    <scope>NUCLEOTIDE SEQUENCE</scope>
    <source>
        <strain evidence="2">AS29M-1</strain>
    </source>
</reference>
<evidence type="ECO:0000313" key="3">
    <source>
        <dbReference type="Proteomes" id="UP000683507"/>
    </source>
</evidence>
<protein>
    <submittedName>
        <fullName evidence="2">Uncharacterized protein</fullName>
    </submittedName>
</protein>
<gene>
    <name evidence="2" type="ORF">CRYO30217_02174</name>
</gene>
<dbReference type="Proteomes" id="UP000683507">
    <property type="component" value="Chromosome"/>
</dbReference>
<accession>A0A916JNT8</accession>
<evidence type="ECO:0000256" key="1">
    <source>
        <dbReference type="SAM" id="SignalP"/>
    </source>
</evidence>
<feature type="chain" id="PRO_5037196727" evidence="1">
    <location>
        <begin position="21"/>
        <end position="119"/>
    </location>
</feature>
<evidence type="ECO:0000313" key="2">
    <source>
        <dbReference type="EMBL" id="CAG5083365.1"/>
    </source>
</evidence>
<organism evidence="2 3">
    <name type="scientific">Parvicella tangerina</name>
    <dbReference type="NCBI Taxonomy" id="2829795"/>
    <lineage>
        <taxon>Bacteria</taxon>
        <taxon>Pseudomonadati</taxon>
        <taxon>Bacteroidota</taxon>
        <taxon>Flavobacteriia</taxon>
        <taxon>Flavobacteriales</taxon>
        <taxon>Parvicellaceae</taxon>
        <taxon>Parvicella</taxon>
    </lineage>
</organism>
<dbReference type="EMBL" id="OU015584">
    <property type="protein sequence ID" value="CAG5083365.1"/>
    <property type="molecule type" value="Genomic_DNA"/>
</dbReference>